<keyword evidence="2" id="KW-1185">Reference proteome</keyword>
<accession>A0ABM0SJX3</accession>
<evidence type="ECO:0000313" key="2">
    <source>
        <dbReference type="Proteomes" id="UP000694923"/>
    </source>
</evidence>
<feature type="compositionally biased region" description="Pro residues" evidence="1">
    <location>
        <begin position="318"/>
        <end position="332"/>
    </location>
</feature>
<dbReference type="Proteomes" id="UP000694923">
    <property type="component" value="Unplaced"/>
</dbReference>
<dbReference type="RefSeq" id="XP_008593164.1">
    <property type="nucleotide sequence ID" value="XM_008594942.1"/>
</dbReference>
<organism evidence="2 3">
    <name type="scientific">Galeopterus variegatus</name>
    <name type="common">Malayan flying lemur</name>
    <name type="synonym">Cynocephalus variegatus</name>
    <dbReference type="NCBI Taxonomy" id="482537"/>
    <lineage>
        <taxon>Eukaryota</taxon>
        <taxon>Metazoa</taxon>
        <taxon>Chordata</taxon>
        <taxon>Craniata</taxon>
        <taxon>Vertebrata</taxon>
        <taxon>Euteleostomi</taxon>
        <taxon>Mammalia</taxon>
        <taxon>Eutheria</taxon>
        <taxon>Euarchontoglires</taxon>
        <taxon>Dermoptera</taxon>
        <taxon>Cynocephalidae</taxon>
        <taxon>Galeopterus</taxon>
    </lineage>
</organism>
<proteinExistence type="predicted"/>
<feature type="compositionally biased region" description="Low complexity" evidence="1">
    <location>
        <begin position="259"/>
        <end position="275"/>
    </location>
</feature>
<sequence length="435" mass="47475">MVVSSHLTREDLKSSAYVRELEDWCLDLAEAQYSIFVQNKHLRSVIQELGKMALENQIDLDVHIPASYHNVKKERDTLHLHFEYNKNNYENLNHHQSLLKGKLQVLEMKKAALQLWMKKINKSNLLLQQVHTLMDEHGPSHVQVPETFFAYKKGERKTKQNTKDRKIPPGTPTPPASPGIHTYGPQDRGTSGTPGEEPCLGTPRALRHLGDFTPKHCCHPRNSPGPSSHLQRHPRPEGPPGSAAAHPRGSPGRDPPLGPSDTSGTSPPSTAATPGILQGRPLTSSATPARKARRGRRLLTPGALRVGTPRTGGLTPLVPRPRLPRPRLPGPPDSRSILTSRRVSVDAGQRKSQQHEQRGRQVADQASPPTATAAADMRTGGASGCARGHDPACYTFFLALANFSCRTSSGISGQGKGKGYRRLVAIRALDITPSS</sequence>
<name>A0ABM0SJX3_GALVR</name>
<protein>
    <submittedName>
        <fullName evidence="3">Uncharacterized protein LOC103610870</fullName>
    </submittedName>
</protein>
<feature type="region of interest" description="Disordered" evidence="1">
    <location>
        <begin position="152"/>
        <end position="384"/>
    </location>
</feature>
<evidence type="ECO:0000313" key="3">
    <source>
        <dbReference type="RefSeq" id="XP_008593164.1"/>
    </source>
</evidence>
<dbReference type="GeneID" id="103610870"/>
<evidence type="ECO:0000256" key="1">
    <source>
        <dbReference type="SAM" id="MobiDB-lite"/>
    </source>
</evidence>
<gene>
    <name evidence="3" type="primary">LOC103610870</name>
</gene>
<reference evidence="3" key="1">
    <citation type="submission" date="2025-08" db="UniProtKB">
        <authorList>
            <consortium name="RefSeq"/>
        </authorList>
    </citation>
    <scope>IDENTIFICATION</scope>
</reference>
<feature type="compositionally biased region" description="Basic and acidic residues" evidence="1">
    <location>
        <begin position="157"/>
        <end position="167"/>
    </location>
</feature>